<evidence type="ECO:0000256" key="1">
    <source>
        <dbReference type="SAM" id="MobiDB-lite"/>
    </source>
</evidence>
<accession>A0A4R6WSC1</accession>
<gene>
    <name evidence="2" type="ORF">A8950_2194</name>
</gene>
<comment type="caution">
    <text evidence="2">The sequence shown here is derived from an EMBL/GenBank/DDBJ whole genome shotgun (WGS) entry which is preliminary data.</text>
</comment>
<dbReference type="InterPro" id="IPR011990">
    <property type="entry name" value="TPR-like_helical_dom_sf"/>
</dbReference>
<feature type="region of interest" description="Disordered" evidence="1">
    <location>
        <begin position="319"/>
        <end position="350"/>
    </location>
</feature>
<evidence type="ECO:0000313" key="2">
    <source>
        <dbReference type="EMBL" id="TDQ82371.1"/>
    </source>
</evidence>
<keyword evidence="3" id="KW-1185">Reference proteome</keyword>
<evidence type="ECO:0008006" key="4">
    <source>
        <dbReference type="Google" id="ProtNLM"/>
    </source>
</evidence>
<dbReference type="SUPFAM" id="SSF48452">
    <property type="entry name" value="TPR-like"/>
    <property type="match status" value="1"/>
</dbReference>
<organism evidence="2 3">
    <name type="scientific">Dongia mobilis</name>
    <dbReference type="NCBI Taxonomy" id="578943"/>
    <lineage>
        <taxon>Bacteria</taxon>
        <taxon>Pseudomonadati</taxon>
        <taxon>Pseudomonadota</taxon>
        <taxon>Alphaproteobacteria</taxon>
        <taxon>Rhodospirillales</taxon>
        <taxon>Dongiaceae</taxon>
        <taxon>Dongia</taxon>
    </lineage>
</organism>
<dbReference type="Gene3D" id="1.25.40.10">
    <property type="entry name" value="Tetratricopeptide repeat domain"/>
    <property type="match status" value="1"/>
</dbReference>
<protein>
    <recommendedName>
        <fullName evidence="4">Tetratricopeptide repeat protein</fullName>
    </recommendedName>
</protein>
<reference evidence="2 3" key="1">
    <citation type="submission" date="2019-03" db="EMBL/GenBank/DDBJ databases">
        <title>Genomic Encyclopedia of Type Strains, Phase III (KMG-III): the genomes of soil and plant-associated and newly described type strains.</title>
        <authorList>
            <person name="Whitman W."/>
        </authorList>
    </citation>
    <scope>NUCLEOTIDE SEQUENCE [LARGE SCALE GENOMIC DNA]</scope>
    <source>
        <strain evidence="2 3">CGMCC 1.7660</strain>
    </source>
</reference>
<dbReference type="EMBL" id="SNYW01000008">
    <property type="protein sequence ID" value="TDQ82371.1"/>
    <property type="molecule type" value="Genomic_DNA"/>
</dbReference>
<dbReference type="RefSeq" id="WP_166645114.1">
    <property type="nucleotide sequence ID" value="NZ_SNYW01000008.1"/>
</dbReference>
<dbReference type="AlphaFoldDB" id="A0A4R6WSC1"/>
<name>A0A4R6WSC1_9PROT</name>
<proteinExistence type="predicted"/>
<dbReference type="Proteomes" id="UP000295783">
    <property type="component" value="Unassembled WGS sequence"/>
</dbReference>
<evidence type="ECO:0000313" key="3">
    <source>
        <dbReference type="Proteomes" id="UP000295783"/>
    </source>
</evidence>
<sequence length="350" mass="37764">MFDEEARLNHDDKMRFIAAVMKVDEADAALKAGDIAGALALYRAAIGVCPPCQTRGDFRVLLGGHLFDQGEAAAAEGEFRAALADGCGYPHEALRRLAFACAAQGAFDAAVAAMHRAAKEGEDLAFASQAIVAFGLALGRIDEARSVAEDGPELADCQPEFRRRLALAAAELALLAGDRARLRASLDAAAAFRAEDGAHPGSDETLRQAVLDRVAGWLEPRPVIEAALAANPQDWATIAWDVLCGRAVPADLMTRLEQQPWGIRAESLALYRRLAGLLAERAGNDVAARHHYDAARIEPFTQWCLDYHLAGLGLERLRPERPGLERPGLERPGSEPSERDPLEAERVRLP</sequence>